<name>A0A1T5L1G6_9FIRM</name>
<dbReference type="Pfam" id="PF22640">
    <property type="entry name" value="ManC_GMP_beta-helix"/>
    <property type="match status" value="1"/>
</dbReference>
<evidence type="ECO:0000256" key="6">
    <source>
        <dbReference type="ARBA" id="ARBA00023134"/>
    </source>
</evidence>
<dbReference type="PANTHER" id="PTHR46390:SF1">
    <property type="entry name" value="MANNOSE-1-PHOSPHATE GUANYLYLTRANSFERASE"/>
    <property type="match status" value="1"/>
</dbReference>
<feature type="domain" description="MannoseP isomerase/GMP-like beta-helix" evidence="9">
    <location>
        <begin position="282"/>
        <end position="334"/>
    </location>
</feature>
<dbReference type="OrthoDB" id="9806359at2"/>
<dbReference type="GO" id="GO:0005525">
    <property type="term" value="F:GTP binding"/>
    <property type="evidence" value="ECO:0007669"/>
    <property type="project" value="UniProtKB-KW"/>
</dbReference>
<evidence type="ECO:0000256" key="5">
    <source>
        <dbReference type="ARBA" id="ARBA00022741"/>
    </source>
</evidence>
<comment type="similarity">
    <text evidence="1">Belongs to the mannose-6-phosphate isomerase type 2 family.</text>
</comment>
<sequence length="334" mass="38130">MINIVLCGGWGLRLWPLSRKLYPKQFYRFLEDKSLFEKTIIRNNKFCDKEIIVTNIKQYDLALNQINNMNIKNSHFILEPVGRNTTAAVTLGCLTLKPNDIVLVTPSDHLISDEKEYSNVLRKAEILASKGYIVTFGIKPDSPDTNYGYIEAKGNDVVSFKEKPDEETAIKYLAKGNYYWNSGMFMFKASIFLNELKTYAPDIYKFANKAFKNVKSYEPLKIRLEDMLQIPSISLDYSVMEKSDRLKVILSDIGWADLGSFEALYENLTHDKDSNCILSNEVILENSYNNLIISKDKGIVVIDVDNLIIVDTQDGLLISKKGSSYKVKEISHKL</sequence>
<dbReference type="InterPro" id="IPR005835">
    <property type="entry name" value="NTP_transferase_dom"/>
</dbReference>
<dbReference type="InterPro" id="IPR054566">
    <property type="entry name" value="ManC/GMP-like_b-helix"/>
</dbReference>
<dbReference type="STRING" id="36842.SAMN02194393_02332"/>
<reference evidence="11" key="1">
    <citation type="submission" date="2017-02" db="EMBL/GenBank/DDBJ databases">
        <authorList>
            <person name="Varghese N."/>
            <person name="Submissions S."/>
        </authorList>
    </citation>
    <scope>NUCLEOTIDE SEQUENCE [LARGE SCALE GENOMIC DNA]</scope>
    <source>
        <strain evidence="11">M1</strain>
    </source>
</reference>
<evidence type="ECO:0000259" key="8">
    <source>
        <dbReference type="Pfam" id="PF00483"/>
    </source>
</evidence>
<evidence type="ECO:0000259" key="9">
    <source>
        <dbReference type="Pfam" id="PF22640"/>
    </source>
</evidence>
<dbReference type="GO" id="GO:0009298">
    <property type="term" value="P:GDP-mannose biosynthetic process"/>
    <property type="evidence" value="ECO:0007669"/>
    <property type="project" value="TreeGrafter"/>
</dbReference>
<keyword evidence="3 10" id="KW-0808">Transferase</keyword>
<evidence type="ECO:0000313" key="10">
    <source>
        <dbReference type="EMBL" id="SKC69902.1"/>
    </source>
</evidence>
<dbReference type="Gene3D" id="3.90.550.10">
    <property type="entry name" value="Spore Coat Polysaccharide Biosynthesis Protein SpsA, Chain A"/>
    <property type="match status" value="1"/>
</dbReference>
<keyword evidence="5" id="KW-0547">Nucleotide-binding</keyword>
<dbReference type="InterPro" id="IPR051161">
    <property type="entry name" value="Mannose-6P_isomerase_type2"/>
</dbReference>
<dbReference type="Proteomes" id="UP000190285">
    <property type="component" value="Unassembled WGS sequence"/>
</dbReference>
<accession>A0A1T5L1G6</accession>
<dbReference type="SUPFAM" id="SSF159283">
    <property type="entry name" value="Guanosine diphospho-D-mannose pyrophosphorylase/mannose-6-phosphate isomerase linker domain"/>
    <property type="match status" value="1"/>
</dbReference>
<evidence type="ECO:0000256" key="2">
    <source>
        <dbReference type="ARBA" id="ARBA00012387"/>
    </source>
</evidence>
<dbReference type="Pfam" id="PF00483">
    <property type="entry name" value="NTP_transferase"/>
    <property type="match status" value="1"/>
</dbReference>
<comment type="catalytic activity">
    <reaction evidence="7">
        <text>alpha-D-mannose 1-phosphate + GTP + H(+) = GDP-alpha-D-mannose + diphosphate</text>
        <dbReference type="Rhea" id="RHEA:15229"/>
        <dbReference type="ChEBI" id="CHEBI:15378"/>
        <dbReference type="ChEBI" id="CHEBI:33019"/>
        <dbReference type="ChEBI" id="CHEBI:37565"/>
        <dbReference type="ChEBI" id="CHEBI:57527"/>
        <dbReference type="ChEBI" id="CHEBI:58409"/>
        <dbReference type="EC" id="2.7.7.13"/>
    </reaction>
</comment>
<dbReference type="EC" id="2.7.7.13" evidence="2"/>
<dbReference type="InterPro" id="IPR049577">
    <property type="entry name" value="GMPP_N"/>
</dbReference>
<evidence type="ECO:0000256" key="3">
    <source>
        <dbReference type="ARBA" id="ARBA00022679"/>
    </source>
</evidence>
<dbReference type="AlphaFoldDB" id="A0A1T5L1G6"/>
<dbReference type="CDD" id="cd02509">
    <property type="entry name" value="GDP-M1P_Guanylyltransferase"/>
    <property type="match status" value="1"/>
</dbReference>
<dbReference type="InterPro" id="IPR029044">
    <property type="entry name" value="Nucleotide-diphossugar_trans"/>
</dbReference>
<dbReference type="SUPFAM" id="SSF53448">
    <property type="entry name" value="Nucleotide-diphospho-sugar transferases"/>
    <property type="match status" value="1"/>
</dbReference>
<feature type="domain" description="Nucleotidyl transferase" evidence="8">
    <location>
        <begin position="3"/>
        <end position="271"/>
    </location>
</feature>
<dbReference type="EMBL" id="FUZT01000005">
    <property type="protein sequence ID" value="SKC69902.1"/>
    <property type="molecule type" value="Genomic_DNA"/>
</dbReference>
<keyword evidence="4 10" id="KW-0548">Nucleotidyltransferase</keyword>
<gene>
    <name evidence="10" type="ORF">SAMN02194393_02332</name>
</gene>
<dbReference type="PANTHER" id="PTHR46390">
    <property type="entry name" value="MANNOSE-1-PHOSPHATE GUANYLYLTRANSFERASE"/>
    <property type="match status" value="1"/>
</dbReference>
<evidence type="ECO:0000313" key="11">
    <source>
        <dbReference type="Proteomes" id="UP000190285"/>
    </source>
</evidence>
<proteinExistence type="inferred from homology"/>
<keyword evidence="6" id="KW-0342">GTP-binding</keyword>
<dbReference type="RefSeq" id="WP_079491812.1">
    <property type="nucleotide sequence ID" value="NZ_FUZT01000005.1"/>
</dbReference>
<evidence type="ECO:0000256" key="4">
    <source>
        <dbReference type="ARBA" id="ARBA00022695"/>
    </source>
</evidence>
<evidence type="ECO:0000256" key="1">
    <source>
        <dbReference type="ARBA" id="ARBA00006115"/>
    </source>
</evidence>
<dbReference type="GO" id="GO:0004475">
    <property type="term" value="F:mannose-1-phosphate guanylyltransferase (GTP) activity"/>
    <property type="evidence" value="ECO:0007669"/>
    <property type="project" value="UniProtKB-EC"/>
</dbReference>
<keyword evidence="11" id="KW-1185">Reference proteome</keyword>
<evidence type="ECO:0000256" key="7">
    <source>
        <dbReference type="ARBA" id="ARBA00047343"/>
    </source>
</evidence>
<organism evidence="10 11">
    <name type="scientific">Maledivibacter halophilus</name>
    <dbReference type="NCBI Taxonomy" id="36842"/>
    <lineage>
        <taxon>Bacteria</taxon>
        <taxon>Bacillati</taxon>
        <taxon>Bacillota</taxon>
        <taxon>Clostridia</taxon>
        <taxon>Peptostreptococcales</taxon>
        <taxon>Caminicellaceae</taxon>
        <taxon>Maledivibacter</taxon>
    </lineage>
</organism>
<protein>
    <recommendedName>
        <fullName evidence="2">mannose-1-phosphate guanylyltransferase</fullName>
        <ecNumber evidence="2">2.7.7.13</ecNumber>
    </recommendedName>
</protein>
<dbReference type="FunFam" id="3.90.550.10:FF:000046">
    <property type="entry name" value="Mannose-1-phosphate guanylyltransferase (GDP)"/>
    <property type="match status" value="1"/>
</dbReference>